<dbReference type="SUPFAM" id="SSF53697">
    <property type="entry name" value="SIS domain"/>
    <property type="match status" value="1"/>
</dbReference>
<dbReference type="Pfam" id="PF01380">
    <property type="entry name" value="SIS"/>
    <property type="match status" value="1"/>
</dbReference>
<evidence type="ECO:0000259" key="5">
    <source>
        <dbReference type="PROSITE" id="PS51371"/>
    </source>
</evidence>
<dbReference type="GO" id="GO:0016853">
    <property type="term" value="F:isomerase activity"/>
    <property type="evidence" value="ECO:0007669"/>
    <property type="project" value="UniProtKB-KW"/>
</dbReference>
<dbReference type="InterPro" id="IPR004800">
    <property type="entry name" value="KdsD/KpsF-type"/>
</dbReference>
<organism evidence="7 8">
    <name type="scientific">Geodia barretti</name>
    <name type="common">Barrett's horny sponge</name>
    <dbReference type="NCBI Taxonomy" id="519541"/>
    <lineage>
        <taxon>Eukaryota</taxon>
        <taxon>Metazoa</taxon>
        <taxon>Porifera</taxon>
        <taxon>Demospongiae</taxon>
        <taxon>Heteroscleromorpha</taxon>
        <taxon>Tetractinellida</taxon>
        <taxon>Astrophorina</taxon>
        <taxon>Geodiidae</taxon>
        <taxon>Geodia</taxon>
    </lineage>
</organism>
<dbReference type="PANTHER" id="PTHR42745">
    <property type="match status" value="1"/>
</dbReference>
<dbReference type="InterPro" id="IPR046342">
    <property type="entry name" value="CBS_dom_sf"/>
</dbReference>
<dbReference type="PROSITE" id="PS51371">
    <property type="entry name" value="CBS"/>
    <property type="match status" value="2"/>
</dbReference>
<keyword evidence="8" id="KW-1185">Reference proteome</keyword>
<evidence type="ECO:0000256" key="4">
    <source>
        <dbReference type="PROSITE-ProRule" id="PRU00703"/>
    </source>
</evidence>
<dbReference type="NCBIfam" id="TIGR00393">
    <property type="entry name" value="kpsF"/>
    <property type="match status" value="1"/>
</dbReference>
<dbReference type="SMART" id="SM00116">
    <property type="entry name" value="CBS"/>
    <property type="match status" value="1"/>
</dbReference>
<dbReference type="Proteomes" id="UP001174909">
    <property type="component" value="Unassembled WGS sequence"/>
</dbReference>
<feature type="domain" description="SIS" evidence="6">
    <location>
        <begin position="1"/>
        <end position="120"/>
    </location>
</feature>
<dbReference type="InterPro" id="IPR046348">
    <property type="entry name" value="SIS_dom_sf"/>
</dbReference>
<keyword evidence="7" id="KW-0413">Isomerase</keyword>
<evidence type="ECO:0000313" key="7">
    <source>
        <dbReference type="EMBL" id="CAI7996494.1"/>
    </source>
</evidence>
<dbReference type="Pfam" id="PF00571">
    <property type="entry name" value="CBS"/>
    <property type="match status" value="2"/>
</dbReference>
<dbReference type="InterPro" id="IPR035474">
    <property type="entry name" value="SIS_Kpsf"/>
</dbReference>
<gene>
    <name evidence="7" type="ORF">GBAR_LOCUS1879</name>
</gene>
<dbReference type="Gene3D" id="3.10.580.10">
    <property type="entry name" value="CBS-domain"/>
    <property type="match status" value="1"/>
</dbReference>
<comment type="caution">
    <text evidence="7">The sequence shown here is derived from an EMBL/GenBank/DDBJ whole genome shotgun (WGS) entry which is preliminary data.</text>
</comment>
<feature type="domain" description="CBS" evidence="5">
    <location>
        <begin position="211"/>
        <end position="262"/>
    </location>
</feature>
<feature type="domain" description="CBS" evidence="5">
    <location>
        <begin position="145"/>
        <end position="203"/>
    </location>
</feature>
<dbReference type="GO" id="GO:0005975">
    <property type="term" value="P:carbohydrate metabolic process"/>
    <property type="evidence" value="ECO:0007669"/>
    <property type="project" value="InterPro"/>
</dbReference>
<dbReference type="EMBL" id="CASHTH010000270">
    <property type="protein sequence ID" value="CAI7996494.1"/>
    <property type="molecule type" value="Genomic_DNA"/>
</dbReference>
<evidence type="ECO:0000259" key="6">
    <source>
        <dbReference type="PROSITE" id="PS51464"/>
    </source>
</evidence>
<evidence type="ECO:0000256" key="3">
    <source>
        <dbReference type="ARBA" id="ARBA00023122"/>
    </source>
</evidence>
<dbReference type="GO" id="GO:1901135">
    <property type="term" value="P:carbohydrate derivative metabolic process"/>
    <property type="evidence" value="ECO:0007669"/>
    <property type="project" value="InterPro"/>
</dbReference>
<dbReference type="Gene3D" id="3.40.50.10490">
    <property type="entry name" value="Glucose-6-phosphate isomerase like protein, domain 1"/>
    <property type="match status" value="1"/>
</dbReference>
<protein>
    <submittedName>
        <fullName evidence="7">Arabinose 5-phosphate isomerase KdsD</fullName>
    </submittedName>
</protein>
<comment type="similarity">
    <text evidence="1">Belongs to the SIS family. GutQ/KpsF subfamily.</text>
</comment>
<evidence type="ECO:0000313" key="8">
    <source>
        <dbReference type="Proteomes" id="UP001174909"/>
    </source>
</evidence>
<sequence>MKVASTLSSTGSAAVFMHPVEALHGDLGFVSEHDCALLFSYSGESIEVIRLAGELRRIGCAVVVITSRRTSTLGRMAAVCIETGEVREACYLGLAPSSSTTVMLAIGDALALAMAEAQGFGEADFGLNHPAGSLGQRFRYVQDFMRAGDKTVCVEPTAQLKRVIQLVSDAKTGSAILVDADGALAGIFTDGDLRRALLQGSDVLEGAVEQFASIPCHFVLYDTSIADALKLFQNTQTEDLPVLDPETRRVLGTLCLKDITAF</sequence>
<dbReference type="InterPro" id="IPR000644">
    <property type="entry name" value="CBS_dom"/>
</dbReference>
<evidence type="ECO:0000256" key="1">
    <source>
        <dbReference type="ARBA" id="ARBA00008165"/>
    </source>
</evidence>
<dbReference type="AlphaFoldDB" id="A0AA35QYY9"/>
<name>A0AA35QYY9_GEOBA</name>
<dbReference type="CDD" id="cd05014">
    <property type="entry name" value="SIS_Kpsf"/>
    <property type="match status" value="1"/>
</dbReference>
<keyword evidence="3 4" id="KW-0129">CBS domain</keyword>
<dbReference type="InterPro" id="IPR050986">
    <property type="entry name" value="GutQ/KpsF_isomerases"/>
</dbReference>
<keyword evidence="2" id="KW-0677">Repeat</keyword>
<accession>A0AA35QYY9</accession>
<proteinExistence type="inferred from homology"/>
<dbReference type="GO" id="GO:0097367">
    <property type="term" value="F:carbohydrate derivative binding"/>
    <property type="evidence" value="ECO:0007669"/>
    <property type="project" value="InterPro"/>
</dbReference>
<reference evidence="7" key="1">
    <citation type="submission" date="2023-03" db="EMBL/GenBank/DDBJ databases">
        <authorList>
            <person name="Steffen K."/>
            <person name="Cardenas P."/>
        </authorList>
    </citation>
    <scope>NUCLEOTIDE SEQUENCE</scope>
</reference>
<dbReference type="PROSITE" id="PS51464">
    <property type="entry name" value="SIS"/>
    <property type="match status" value="1"/>
</dbReference>
<dbReference type="InterPro" id="IPR001347">
    <property type="entry name" value="SIS_dom"/>
</dbReference>
<evidence type="ECO:0000256" key="2">
    <source>
        <dbReference type="ARBA" id="ARBA00022737"/>
    </source>
</evidence>
<dbReference type="PANTHER" id="PTHR42745:SF1">
    <property type="entry name" value="ARABINOSE 5-PHOSPHATE ISOMERASE KDSD"/>
    <property type="match status" value="1"/>
</dbReference>